<keyword evidence="3" id="KW-1185">Reference proteome</keyword>
<sequence length="50" mass="5552">MKKEFNSTVNNTTRGRDKEFILKEKPNDEQGPRSRNILAVASSTGATSAR</sequence>
<dbReference type="Proteomes" id="UP000637359">
    <property type="component" value="Unassembled WGS sequence"/>
</dbReference>
<dbReference type="EMBL" id="JACOOL010000013">
    <property type="protein sequence ID" value="MBC5638222.1"/>
    <property type="molecule type" value="Genomic_DNA"/>
</dbReference>
<feature type="compositionally biased region" description="Polar residues" evidence="1">
    <location>
        <begin position="41"/>
        <end position="50"/>
    </location>
</feature>
<evidence type="ECO:0000313" key="3">
    <source>
        <dbReference type="Proteomes" id="UP000637359"/>
    </source>
</evidence>
<protein>
    <submittedName>
        <fullName evidence="2">Uncharacterized protein</fullName>
    </submittedName>
</protein>
<dbReference type="AlphaFoldDB" id="A0A923L8A7"/>
<reference evidence="2" key="1">
    <citation type="submission" date="2020-08" db="EMBL/GenBank/DDBJ databases">
        <title>Genome public.</title>
        <authorList>
            <person name="Liu C."/>
            <person name="Sun Q."/>
        </authorList>
    </citation>
    <scope>NUCLEOTIDE SEQUENCE</scope>
    <source>
        <strain evidence="2">BX22</strain>
    </source>
</reference>
<proteinExistence type="predicted"/>
<evidence type="ECO:0000313" key="2">
    <source>
        <dbReference type="EMBL" id="MBC5638222.1"/>
    </source>
</evidence>
<feature type="compositionally biased region" description="Polar residues" evidence="1">
    <location>
        <begin position="1"/>
        <end position="13"/>
    </location>
</feature>
<comment type="caution">
    <text evidence="2">The sequence shown here is derived from an EMBL/GenBank/DDBJ whole genome shotgun (WGS) entry which is preliminary data.</text>
</comment>
<accession>A0A923L8A7</accession>
<organism evidence="2 3">
    <name type="scientific">Ornithinibacillus hominis</name>
    <dbReference type="NCBI Taxonomy" id="2763055"/>
    <lineage>
        <taxon>Bacteria</taxon>
        <taxon>Bacillati</taxon>
        <taxon>Bacillota</taxon>
        <taxon>Bacilli</taxon>
        <taxon>Bacillales</taxon>
        <taxon>Bacillaceae</taxon>
        <taxon>Ornithinibacillus</taxon>
    </lineage>
</organism>
<gene>
    <name evidence="2" type="ORF">H8S33_15605</name>
</gene>
<name>A0A923L8A7_9BACI</name>
<evidence type="ECO:0000256" key="1">
    <source>
        <dbReference type="SAM" id="MobiDB-lite"/>
    </source>
</evidence>
<feature type="region of interest" description="Disordered" evidence="1">
    <location>
        <begin position="1"/>
        <end position="50"/>
    </location>
</feature>
<dbReference type="RefSeq" id="WP_186870930.1">
    <property type="nucleotide sequence ID" value="NZ_JACOOL010000013.1"/>
</dbReference>
<feature type="compositionally biased region" description="Basic and acidic residues" evidence="1">
    <location>
        <begin position="14"/>
        <end position="32"/>
    </location>
</feature>